<evidence type="ECO:0000313" key="8">
    <source>
        <dbReference type="Proteomes" id="UP001152533"/>
    </source>
</evidence>
<protein>
    <recommendedName>
        <fullName evidence="9">Ankyrin repeat protein</fullName>
    </recommendedName>
</protein>
<evidence type="ECO:0000256" key="5">
    <source>
        <dbReference type="SAM" id="MobiDB-lite"/>
    </source>
</evidence>
<keyword evidence="2 3" id="KW-0040">ANK repeat</keyword>
<dbReference type="SUPFAM" id="SSF48403">
    <property type="entry name" value="Ankyrin repeat"/>
    <property type="match status" value="1"/>
</dbReference>
<organism evidence="7 8">
    <name type="scientific">Colletotrichum noveboracense</name>
    <dbReference type="NCBI Taxonomy" id="2664923"/>
    <lineage>
        <taxon>Eukaryota</taxon>
        <taxon>Fungi</taxon>
        <taxon>Dikarya</taxon>
        <taxon>Ascomycota</taxon>
        <taxon>Pezizomycotina</taxon>
        <taxon>Sordariomycetes</taxon>
        <taxon>Hypocreomycetidae</taxon>
        <taxon>Glomerellales</taxon>
        <taxon>Glomerellaceae</taxon>
        <taxon>Colletotrichum</taxon>
        <taxon>Colletotrichum gloeosporioides species complex</taxon>
    </lineage>
</organism>
<feature type="coiled-coil region" evidence="4">
    <location>
        <begin position="105"/>
        <end position="132"/>
    </location>
</feature>
<dbReference type="InterPro" id="IPR036770">
    <property type="entry name" value="Ankyrin_rpt-contain_sf"/>
</dbReference>
<feature type="repeat" description="ANK" evidence="3">
    <location>
        <begin position="511"/>
        <end position="543"/>
    </location>
</feature>
<dbReference type="PANTHER" id="PTHR24173">
    <property type="entry name" value="ANKYRIN REPEAT CONTAINING"/>
    <property type="match status" value="1"/>
</dbReference>
<evidence type="ECO:0000256" key="1">
    <source>
        <dbReference type="ARBA" id="ARBA00022737"/>
    </source>
</evidence>
<feature type="region of interest" description="Disordered" evidence="5">
    <location>
        <begin position="142"/>
        <end position="163"/>
    </location>
</feature>
<dbReference type="PROSITE" id="PS50088">
    <property type="entry name" value="ANK_REPEAT"/>
    <property type="match status" value="1"/>
</dbReference>
<gene>
    <name evidence="7" type="ORF">CGXH109_LOCUS34338</name>
</gene>
<proteinExistence type="predicted"/>
<evidence type="ECO:0000256" key="4">
    <source>
        <dbReference type="SAM" id="Coils"/>
    </source>
</evidence>
<keyword evidence="4" id="KW-0175">Coiled coil</keyword>
<dbReference type="AlphaFoldDB" id="A0A9W4RPF1"/>
<dbReference type="Pfam" id="PF12796">
    <property type="entry name" value="Ank_2"/>
    <property type="match status" value="1"/>
</dbReference>
<feature type="signal peptide" evidence="6">
    <location>
        <begin position="1"/>
        <end position="21"/>
    </location>
</feature>
<evidence type="ECO:0000256" key="2">
    <source>
        <dbReference type="ARBA" id="ARBA00023043"/>
    </source>
</evidence>
<evidence type="ECO:0008006" key="9">
    <source>
        <dbReference type="Google" id="ProtNLM"/>
    </source>
</evidence>
<keyword evidence="8" id="KW-1185">Reference proteome</keyword>
<keyword evidence="6" id="KW-0732">Signal</keyword>
<reference evidence="7" key="1">
    <citation type="submission" date="2022-08" db="EMBL/GenBank/DDBJ databases">
        <authorList>
            <person name="Giroux E."/>
            <person name="Giroux E."/>
        </authorList>
    </citation>
    <scope>NUCLEOTIDE SEQUENCE</scope>
    <source>
        <strain evidence="7">H1091258</strain>
    </source>
</reference>
<evidence type="ECO:0000256" key="6">
    <source>
        <dbReference type="SAM" id="SignalP"/>
    </source>
</evidence>
<dbReference type="EMBL" id="CAMGZC010000159">
    <property type="protein sequence ID" value="CAI0644314.1"/>
    <property type="molecule type" value="Genomic_DNA"/>
</dbReference>
<evidence type="ECO:0000256" key="3">
    <source>
        <dbReference type="PROSITE-ProRule" id="PRU00023"/>
    </source>
</evidence>
<dbReference type="PANTHER" id="PTHR24173:SF74">
    <property type="entry name" value="ANKYRIN REPEAT DOMAIN-CONTAINING PROTEIN 16"/>
    <property type="match status" value="1"/>
</dbReference>
<accession>A0A9W4RPF1</accession>
<name>A0A9W4RPF1_9PEZI</name>
<comment type="caution">
    <text evidence="7">The sequence shown here is derived from an EMBL/GenBank/DDBJ whole genome shotgun (WGS) entry which is preliminary data.</text>
</comment>
<dbReference type="PROSITE" id="PS50297">
    <property type="entry name" value="ANK_REP_REGION"/>
    <property type="match status" value="1"/>
</dbReference>
<keyword evidence="1" id="KW-0677">Repeat</keyword>
<dbReference type="SMART" id="SM00248">
    <property type="entry name" value="ANK"/>
    <property type="match status" value="4"/>
</dbReference>
<sequence>MAEIVGIVLGLAPLLVQISSGIDKLRDIRQNVKEAHNEVDFLLSELKFMVCLMQSVDDVTYRDDQAHAHCQRSCSRAHQSLERLITRILERPQMGGTSVSKLWIFRHLKEDLVALQREIDSAKINLSLLLQSVQVRHLCLQSPSSEGTESPSSGSSTQTAALGSTNESLELGPELTESAAPLSNQAIDVANTHRAIKRQKLKYRQDCLSRSCCCQCHHSERASGRFWALDYSLMGIFQTCNVEECNAAKYGANLRLALTRLGIHRSVVIKVHFLSRMGSFSPSFSLQTDCTVPYTSPGFEVIWRCQNGMIEYEDARKRLTDLYQSDPSFRYHVNPAGKSYIEELARWPWGGRATRWQFGLLQLLMGDLGMIQGSMHPRFLTRCAKWIGEGPHLDLLETLIHLDFDAGEVEAQAWPQPCSPNWISEGSTPDPFFVEYISLLCKDNQGFAGMTPLHDAVLFGSSESVKKWIQCSKRDEKNFLGQTSLHLAIYKPEHLSALIDSGHYVDAIDNYGITPLMYAAAADEEEALYILINAHADFTIEDSRYNRTFFGYAVARRNWCLIYNLLLVIKQSVEKEVAESWVRAAIVNAQLAVPDFLFDSPISLRHLLALCEDVNFTYNGRDVRNNCLLHDIRTVCELEALVDNGFTIINHVNSLGQHGLINSVKHRDVAWTVRLLELGADVNLEDNQHRTAMGHALRGLNTSDFNRKQSEMEVVKILLAAGANVLVRDGCRCPCSPAGCLTVTTNKGCSDHFGWAFHFPIWSMEWLILVHEHRGVEVAREVVLSLIREATHEDLEMTHVCCELELDESPIRFIFTSKKSRHDAEEILEEEQEFEVILNGEMDQINEEDYNSLLNYWFTLIRNSIRKASRRAAATKKEKLQRKQGHDIDYKNDCFVFTMDVDIDRNPNPVTSVKSSVCEYVMWMEHEYHHGKTSQLETFTREAWYSKRISLLCTFLSIIEIDIQGFLADWVRRGQPLWIDGREDPIDPEPYMSHFRASSCNQ</sequence>
<feature type="chain" id="PRO_5040931711" description="Ankyrin repeat protein" evidence="6">
    <location>
        <begin position="22"/>
        <end position="1002"/>
    </location>
</feature>
<feature type="compositionally biased region" description="Low complexity" evidence="5">
    <location>
        <begin position="142"/>
        <end position="157"/>
    </location>
</feature>
<evidence type="ECO:0000313" key="7">
    <source>
        <dbReference type="EMBL" id="CAI0644314.1"/>
    </source>
</evidence>
<dbReference type="Proteomes" id="UP001152533">
    <property type="component" value="Unassembled WGS sequence"/>
</dbReference>
<dbReference type="InterPro" id="IPR002110">
    <property type="entry name" value="Ankyrin_rpt"/>
</dbReference>
<dbReference type="Gene3D" id="1.25.40.20">
    <property type="entry name" value="Ankyrin repeat-containing domain"/>
    <property type="match status" value="2"/>
</dbReference>